<reference evidence="2" key="1">
    <citation type="submission" date="2022-03" db="EMBL/GenBank/DDBJ databases">
        <authorList>
            <person name="Martin C."/>
        </authorList>
    </citation>
    <scope>NUCLEOTIDE SEQUENCE</scope>
</reference>
<sequence length="338" mass="37505">MPTTRGPGKRKTKSPTQATASTSSTQSTQSSQPPKKRSKQQTNNKNKDDGSLIEAVTEAVMSKLTPKLDELFQKSASSAKNDESSSDDSSDEDEIFESGSGRSEIASAISQLVTQGESSSAAKDLLNSSKYIPLTTGIPLESGVDKKLIKKIIGDDYFDLAHLLEKVPGETEITVTIKKKSSSVTANPSKPKLEIRSFENWSTAFHVFIAIYCKAHPELISQLMKYIEDVRDINSEHGFWVAKSYDENFRLHKKSAGLNWGIRNRDLIDSAKSKIRITKNNKNNFREQGNFTKQSIKPVQDGHCFTFANRGKCTRKGCSYIHRCKKCNSDHKPGSTCQ</sequence>
<name>A0A8S4PH87_OWEFU</name>
<feature type="compositionally biased region" description="Low complexity" evidence="1">
    <location>
        <begin position="14"/>
        <end position="33"/>
    </location>
</feature>
<gene>
    <name evidence="2" type="ORF">OFUS_LOCUS17584</name>
</gene>
<dbReference type="Proteomes" id="UP000749559">
    <property type="component" value="Unassembled WGS sequence"/>
</dbReference>
<dbReference type="OrthoDB" id="5841748at2759"/>
<dbReference type="PANTHER" id="PTHR35558">
    <property type="entry name" value="SGNH_HYDRO DOMAIN-CONTAINING PROTEIN"/>
    <property type="match status" value="1"/>
</dbReference>
<keyword evidence="3" id="KW-1185">Reference proteome</keyword>
<feature type="compositionally biased region" description="Acidic residues" evidence="1">
    <location>
        <begin position="84"/>
        <end position="96"/>
    </location>
</feature>
<evidence type="ECO:0000313" key="2">
    <source>
        <dbReference type="EMBL" id="CAH1792639.1"/>
    </source>
</evidence>
<comment type="caution">
    <text evidence="2">The sequence shown here is derived from an EMBL/GenBank/DDBJ whole genome shotgun (WGS) entry which is preliminary data.</text>
</comment>
<organism evidence="2 3">
    <name type="scientific">Owenia fusiformis</name>
    <name type="common">Polychaete worm</name>
    <dbReference type="NCBI Taxonomy" id="6347"/>
    <lineage>
        <taxon>Eukaryota</taxon>
        <taxon>Metazoa</taxon>
        <taxon>Spiralia</taxon>
        <taxon>Lophotrochozoa</taxon>
        <taxon>Annelida</taxon>
        <taxon>Polychaeta</taxon>
        <taxon>Sedentaria</taxon>
        <taxon>Canalipalpata</taxon>
        <taxon>Sabellida</taxon>
        <taxon>Oweniida</taxon>
        <taxon>Oweniidae</taxon>
        <taxon>Owenia</taxon>
    </lineage>
</organism>
<feature type="region of interest" description="Disordered" evidence="1">
    <location>
        <begin position="74"/>
        <end position="101"/>
    </location>
</feature>
<evidence type="ECO:0000313" key="3">
    <source>
        <dbReference type="Proteomes" id="UP000749559"/>
    </source>
</evidence>
<dbReference type="EMBL" id="CAIIXF020000008">
    <property type="protein sequence ID" value="CAH1792639.1"/>
    <property type="molecule type" value="Genomic_DNA"/>
</dbReference>
<protein>
    <recommendedName>
        <fullName evidence="4">C3H1-type domain-containing protein</fullName>
    </recommendedName>
</protein>
<dbReference type="PANTHER" id="PTHR35558:SF1">
    <property type="entry name" value="ENDONUCLEASE_EXONUCLEASE_PHOSPHATASE DOMAIN-CONTAINING PROTEIN"/>
    <property type="match status" value="1"/>
</dbReference>
<accession>A0A8S4PH87</accession>
<evidence type="ECO:0008006" key="4">
    <source>
        <dbReference type="Google" id="ProtNLM"/>
    </source>
</evidence>
<evidence type="ECO:0000256" key="1">
    <source>
        <dbReference type="SAM" id="MobiDB-lite"/>
    </source>
</evidence>
<dbReference type="AlphaFoldDB" id="A0A8S4PH87"/>
<proteinExistence type="predicted"/>
<feature type="region of interest" description="Disordered" evidence="1">
    <location>
        <begin position="1"/>
        <end position="54"/>
    </location>
</feature>